<dbReference type="GO" id="GO:0016597">
    <property type="term" value="F:amino acid binding"/>
    <property type="evidence" value="ECO:0007669"/>
    <property type="project" value="TreeGrafter"/>
</dbReference>
<organism evidence="4 5">
    <name type="scientific">Xanthomonas graminis pv. arrhenatheri LMG 727</name>
    <dbReference type="NCBI Taxonomy" id="1195923"/>
    <lineage>
        <taxon>Bacteria</taxon>
        <taxon>Pseudomonadati</taxon>
        <taxon>Pseudomonadota</taxon>
        <taxon>Gammaproteobacteria</taxon>
        <taxon>Lysobacterales</taxon>
        <taxon>Lysobacteraceae</taxon>
        <taxon>Xanthomonas</taxon>
        <taxon>Xanthomonas translucens group</taxon>
        <taxon>Xanthomonas graminis</taxon>
    </lineage>
</organism>
<dbReference type="Proteomes" id="UP000046187">
    <property type="component" value="Unassembled WGS sequence"/>
</dbReference>
<evidence type="ECO:0000313" key="4">
    <source>
        <dbReference type="EMBL" id="CTP83624.1"/>
    </source>
</evidence>
<dbReference type="RefSeq" id="WP_053834270.1">
    <property type="nucleotide sequence ID" value="NZ_CXOI01000012.1"/>
</dbReference>
<dbReference type="GO" id="GO:0000052">
    <property type="term" value="P:citrulline metabolic process"/>
    <property type="evidence" value="ECO:0007669"/>
    <property type="project" value="TreeGrafter"/>
</dbReference>
<evidence type="ECO:0008006" key="6">
    <source>
        <dbReference type="Google" id="ProtNLM"/>
    </source>
</evidence>
<keyword evidence="5" id="KW-1185">Reference proteome</keyword>
<dbReference type="Gene3D" id="3.75.10.10">
    <property type="entry name" value="L-arginine/glycine Amidinotransferase, Chain A"/>
    <property type="match status" value="1"/>
</dbReference>
<name>A0A0K2ZHC7_9XANT</name>
<evidence type="ECO:0000256" key="2">
    <source>
        <dbReference type="ARBA" id="ARBA00022801"/>
    </source>
</evidence>
<feature type="active site" description="Nucleophile" evidence="3">
    <location>
        <position position="294"/>
    </location>
</feature>
<gene>
    <name evidence="4" type="ORF">XTALMG727_0689</name>
</gene>
<accession>A0A0K2ZHC7</accession>
<proteinExistence type="inferred from homology"/>
<dbReference type="InterPro" id="IPR033199">
    <property type="entry name" value="DDAH-like"/>
</dbReference>
<dbReference type="EMBL" id="CXOI01000012">
    <property type="protein sequence ID" value="CTP83624.1"/>
    <property type="molecule type" value="Genomic_DNA"/>
</dbReference>
<evidence type="ECO:0000256" key="1">
    <source>
        <dbReference type="ARBA" id="ARBA00008532"/>
    </source>
</evidence>
<dbReference type="Pfam" id="PF19420">
    <property type="entry name" value="DDAH_eukar"/>
    <property type="match status" value="1"/>
</dbReference>
<comment type="similarity">
    <text evidence="1">Belongs to the DDAH family.</text>
</comment>
<evidence type="ECO:0000313" key="5">
    <source>
        <dbReference type="Proteomes" id="UP000046187"/>
    </source>
</evidence>
<reference evidence="5" key="1">
    <citation type="submission" date="2015-07" db="EMBL/GenBank/DDBJ databases">
        <authorList>
            <person name="Wibberg D."/>
        </authorList>
    </citation>
    <scope>NUCLEOTIDE SEQUENCE [LARGE SCALE GENOMIC DNA]</scope>
</reference>
<dbReference type="GO" id="GO:0045429">
    <property type="term" value="P:positive regulation of nitric oxide biosynthetic process"/>
    <property type="evidence" value="ECO:0007669"/>
    <property type="project" value="TreeGrafter"/>
</dbReference>
<dbReference type="PANTHER" id="PTHR12737:SF9">
    <property type="entry name" value="DIMETHYLARGININASE"/>
    <property type="match status" value="1"/>
</dbReference>
<protein>
    <recommendedName>
        <fullName evidence="6">Nitrate reductase</fullName>
    </recommendedName>
</protein>
<evidence type="ECO:0000256" key="3">
    <source>
        <dbReference type="PIRSR" id="PIRSR633199-1"/>
    </source>
</evidence>
<sequence length="301" mass="32926">MSEKFLAGGAAADDTDLALAEPELQASTAAHAGHRLLMCAPQHFAVDYVINPWMEGNVHAASRERAQAQWNALVAAAEAAGARVERIAPAAGLPDMVFSANAGLVLGDRFVPSRFRHAERRGEEALFADWCRRAGFRIRALPEDVRFEGAGDALLERGARRLWMGHGHRSDLAAAHELADLLDIEVMPLRLVDPRFYHLDTCFCPLRDGYLLYYPAAFDDYAQQAIARRIPPARRIAVSEADALAFACNAVDLDQHLLLNRASPELCAALAKIGYRVVQTALDEFLKAGGAAKCLTLRLDE</sequence>
<dbReference type="GO" id="GO:0016403">
    <property type="term" value="F:dimethylargininase activity"/>
    <property type="evidence" value="ECO:0007669"/>
    <property type="project" value="TreeGrafter"/>
</dbReference>
<dbReference type="GO" id="GO:0006525">
    <property type="term" value="P:arginine metabolic process"/>
    <property type="evidence" value="ECO:0007669"/>
    <property type="project" value="TreeGrafter"/>
</dbReference>
<dbReference type="AlphaFoldDB" id="A0A0K2ZHC7"/>
<dbReference type="SUPFAM" id="SSF55909">
    <property type="entry name" value="Pentein"/>
    <property type="match status" value="1"/>
</dbReference>
<feature type="active site" description="Proton donor" evidence="3">
    <location>
        <position position="198"/>
    </location>
</feature>
<keyword evidence="2" id="KW-0378">Hydrolase</keyword>
<dbReference type="PANTHER" id="PTHR12737">
    <property type="entry name" value="DIMETHYLARGININE DIMETHYLAMINOHYDROLASE"/>
    <property type="match status" value="1"/>
</dbReference>